<keyword evidence="1" id="KW-0547">Nucleotide-binding</keyword>
<accession>W9XN23</accession>
<keyword evidence="2" id="KW-0378">Hydrolase</keyword>
<dbReference type="InterPro" id="IPR001650">
    <property type="entry name" value="Helicase_C-like"/>
</dbReference>
<evidence type="ECO:0000256" key="1">
    <source>
        <dbReference type="ARBA" id="ARBA00022741"/>
    </source>
</evidence>
<evidence type="ECO:0000259" key="4">
    <source>
        <dbReference type="PROSITE" id="PS51192"/>
    </source>
</evidence>
<dbReference type="RefSeq" id="XP_007744353.1">
    <property type="nucleotide sequence ID" value="XM_007746163.1"/>
</dbReference>
<keyword evidence="3" id="KW-0067">ATP-binding</keyword>
<dbReference type="SMART" id="SM00490">
    <property type="entry name" value="HELICc"/>
    <property type="match status" value="1"/>
</dbReference>
<dbReference type="PANTHER" id="PTHR45626">
    <property type="entry name" value="TRANSCRIPTION TERMINATION FACTOR 2-RELATED"/>
    <property type="match status" value="1"/>
</dbReference>
<reference evidence="6 7" key="1">
    <citation type="submission" date="2013-03" db="EMBL/GenBank/DDBJ databases">
        <title>The Genome Sequence of Cladophialophora psammophila CBS 110553.</title>
        <authorList>
            <consortium name="The Broad Institute Genomics Platform"/>
            <person name="Cuomo C."/>
            <person name="de Hoog S."/>
            <person name="Gorbushina A."/>
            <person name="Walker B."/>
            <person name="Young S.K."/>
            <person name="Zeng Q."/>
            <person name="Gargeya S."/>
            <person name="Fitzgerald M."/>
            <person name="Haas B."/>
            <person name="Abouelleil A."/>
            <person name="Allen A.W."/>
            <person name="Alvarado L."/>
            <person name="Arachchi H.M."/>
            <person name="Berlin A.M."/>
            <person name="Chapman S.B."/>
            <person name="Gainer-Dewar J."/>
            <person name="Goldberg J."/>
            <person name="Griggs A."/>
            <person name="Gujja S."/>
            <person name="Hansen M."/>
            <person name="Howarth C."/>
            <person name="Imamovic A."/>
            <person name="Ireland A."/>
            <person name="Larimer J."/>
            <person name="McCowan C."/>
            <person name="Murphy C."/>
            <person name="Pearson M."/>
            <person name="Poon T.W."/>
            <person name="Priest M."/>
            <person name="Roberts A."/>
            <person name="Saif S."/>
            <person name="Shea T."/>
            <person name="Sisk P."/>
            <person name="Sykes S."/>
            <person name="Wortman J."/>
            <person name="Nusbaum C."/>
            <person name="Birren B."/>
        </authorList>
    </citation>
    <scope>NUCLEOTIDE SEQUENCE [LARGE SCALE GENOMIC DNA]</scope>
    <source>
        <strain evidence="6 7">CBS 110553</strain>
    </source>
</reference>
<dbReference type="InterPro" id="IPR014001">
    <property type="entry name" value="Helicase_ATP-bd"/>
</dbReference>
<dbReference type="GeneID" id="19190280"/>
<dbReference type="Gene3D" id="3.40.50.10810">
    <property type="entry name" value="Tandem AAA-ATPase domain"/>
    <property type="match status" value="1"/>
</dbReference>
<dbReference type="HOGENOM" id="CLU_000315_2_7_1"/>
<dbReference type="PROSITE" id="PS51194">
    <property type="entry name" value="HELICASE_CTER"/>
    <property type="match status" value="1"/>
</dbReference>
<dbReference type="GO" id="GO:0005524">
    <property type="term" value="F:ATP binding"/>
    <property type="evidence" value="ECO:0007669"/>
    <property type="project" value="UniProtKB-KW"/>
</dbReference>
<dbReference type="AlphaFoldDB" id="W9XN23"/>
<dbReference type="OrthoDB" id="448448at2759"/>
<organism evidence="6 7">
    <name type="scientific">Cladophialophora psammophila CBS 110553</name>
    <dbReference type="NCBI Taxonomy" id="1182543"/>
    <lineage>
        <taxon>Eukaryota</taxon>
        <taxon>Fungi</taxon>
        <taxon>Dikarya</taxon>
        <taxon>Ascomycota</taxon>
        <taxon>Pezizomycotina</taxon>
        <taxon>Eurotiomycetes</taxon>
        <taxon>Chaetothyriomycetidae</taxon>
        <taxon>Chaetothyriales</taxon>
        <taxon>Herpotrichiellaceae</taxon>
        <taxon>Cladophialophora</taxon>
    </lineage>
</organism>
<dbReference type="eggNOG" id="KOG1001">
    <property type="taxonomic scope" value="Eukaryota"/>
</dbReference>
<dbReference type="InterPro" id="IPR038718">
    <property type="entry name" value="SNF2-like_sf"/>
</dbReference>
<dbReference type="InterPro" id="IPR049730">
    <property type="entry name" value="SNF2/RAD54-like_C"/>
</dbReference>
<dbReference type="Proteomes" id="UP000019471">
    <property type="component" value="Unassembled WGS sequence"/>
</dbReference>
<dbReference type="CDD" id="cd18793">
    <property type="entry name" value="SF2_C_SNF"/>
    <property type="match status" value="1"/>
</dbReference>
<dbReference type="STRING" id="1182543.W9XN23"/>
<dbReference type="GO" id="GO:0006281">
    <property type="term" value="P:DNA repair"/>
    <property type="evidence" value="ECO:0007669"/>
    <property type="project" value="TreeGrafter"/>
</dbReference>
<dbReference type="InterPro" id="IPR000330">
    <property type="entry name" value="SNF2_N"/>
</dbReference>
<protein>
    <recommendedName>
        <fullName evidence="8">Adenosinetriphosphatase</fullName>
    </recommendedName>
</protein>
<dbReference type="CDD" id="cd18008">
    <property type="entry name" value="DEXDc_SHPRH-like"/>
    <property type="match status" value="1"/>
</dbReference>
<evidence type="ECO:0008006" key="8">
    <source>
        <dbReference type="Google" id="ProtNLM"/>
    </source>
</evidence>
<comment type="caution">
    <text evidence="6">The sequence shown here is derived from an EMBL/GenBank/DDBJ whole genome shotgun (WGS) entry which is preliminary data.</text>
</comment>
<feature type="domain" description="Helicase ATP-binding" evidence="4">
    <location>
        <begin position="337"/>
        <end position="520"/>
    </location>
</feature>
<dbReference type="InterPro" id="IPR050628">
    <property type="entry name" value="SNF2_RAD54_helicase_TF"/>
</dbReference>
<dbReference type="GO" id="GO:0008094">
    <property type="term" value="F:ATP-dependent activity, acting on DNA"/>
    <property type="evidence" value="ECO:0007669"/>
    <property type="project" value="TreeGrafter"/>
</dbReference>
<sequence>MEPDTFLDWSNEQVYIHGHNKRQRLDTGYKSPVTLTSYDTGSFQSDFGAPVSGDEWSNDFSILNAQSGEYQVGCYKTDQVNCGRPFPGELLYCYGMLPKIPILSHRTGLSTVTSSSLDLHFEPPNSLLLTPAGREFGCLEERTAKILATLAGESRVAFQIYGYVTKRRANTKDAKGKSGQNDLQYLLNAIIYGPRELGQGIGDFLVKCKMFLQDPLGCDRDVPYLNPHLLSRTEEVVMISSLKVGTGKSSEAQEVVAVDAPKDLFSRICDDGYLQLTDPPLLVHTRLYRHQKKALTFMKQREQAWSFKDSLDSLWVKEVDETGELIYTNLVTEQSQRNEPLESRGGLLADQMGLGKTLTMIALIALNPARLASSLVFTAQGTIRRIKSTLIVVPFSLLDTWDTQLRRHLKPRSLSWLRFHGSQKHKLLSLGSYDIVITTYETLMGQLKKHNDPKWTDGTLFSFAWHRIVLDEAHIIRNRSTAIAQACCAVRASRRWAMTGTPIQNKATDLGSLLEFLHLEPFRDPKIFEAMVVKPWLKSADKDTSRLEKLIRYLCLCRTKAIIDLPPRKDVIQHVDLSPEEAEHYESAKNRTVQKLDEALSVNPIAPGMYLNALEWLNDLRLICNHGLMHSRTQKTPTIVSSAGPWTKTTAKKAFAILVDAGSAICKLCQANLAAGTIEADGFEHCKPSLSKCLTVICGMCIQSHANGEQVPGCGCNPACLKAEVSWAREISNRLPESGLPSIEEKKVSTKLKTLLKDLQQHEKTEKSVVFSFWTYTLDLIESLLLQCTTIRCARIDGNYSGSRREQEIQRFQTDNLVRVILVSITCGGTGLDLTAASRAYLLEPQWNPMIEEQALSRIHRLGQTKEVKTIRYRVRNSFEEVRLVRLRPLLQRH</sequence>
<evidence type="ECO:0000313" key="7">
    <source>
        <dbReference type="Proteomes" id="UP000019471"/>
    </source>
</evidence>
<dbReference type="SUPFAM" id="SSF52540">
    <property type="entry name" value="P-loop containing nucleoside triphosphate hydrolases"/>
    <property type="match status" value="2"/>
</dbReference>
<dbReference type="GO" id="GO:0005634">
    <property type="term" value="C:nucleus"/>
    <property type="evidence" value="ECO:0007669"/>
    <property type="project" value="TreeGrafter"/>
</dbReference>
<feature type="domain" description="Helicase C-terminal" evidence="5">
    <location>
        <begin position="751"/>
        <end position="894"/>
    </location>
</feature>
<dbReference type="SMART" id="SM00487">
    <property type="entry name" value="DEXDc"/>
    <property type="match status" value="1"/>
</dbReference>
<dbReference type="Pfam" id="PF00176">
    <property type="entry name" value="SNF2-rel_dom"/>
    <property type="match status" value="1"/>
</dbReference>
<keyword evidence="7" id="KW-1185">Reference proteome</keyword>
<dbReference type="InterPro" id="IPR027417">
    <property type="entry name" value="P-loop_NTPase"/>
</dbReference>
<evidence type="ECO:0000313" key="6">
    <source>
        <dbReference type="EMBL" id="EXJ71754.1"/>
    </source>
</evidence>
<dbReference type="GO" id="GO:0016787">
    <property type="term" value="F:hydrolase activity"/>
    <property type="evidence" value="ECO:0007669"/>
    <property type="project" value="UniProtKB-KW"/>
</dbReference>
<proteinExistence type="predicted"/>
<dbReference type="Pfam" id="PF00271">
    <property type="entry name" value="Helicase_C"/>
    <property type="match status" value="1"/>
</dbReference>
<evidence type="ECO:0000256" key="2">
    <source>
        <dbReference type="ARBA" id="ARBA00022801"/>
    </source>
</evidence>
<dbReference type="EMBL" id="AMGX01000007">
    <property type="protein sequence ID" value="EXJ71754.1"/>
    <property type="molecule type" value="Genomic_DNA"/>
</dbReference>
<evidence type="ECO:0000256" key="3">
    <source>
        <dbReference type="ARBA" id="ARBA00022840"/>
    </source>
</evidence>
<name>W9XN23_9EURO</name>
<dbReference type="Gene3D" id="3.40.50.300">
    <property type="entry name" value="P-loop containing nucleotide triphosphate hydrolases"/>
    <property type="match status" value="1"/>
</dbReference>
<dbReference type="PANTHER" id="PTHR45626:SF22">
    <property type="entry name" value="DNA REPAIR PROTEIN RAD5"/>
    <property type="match status" value="1"/>
</dbReference>
<dbReference type="PROSITE" id="PS51192">
    <property type="entry name" value="HELICASE_ATP_BIND_1"/>
    <property type="match status" value="1"/>
</dbReference>
<gene>
    <name evidence="6" type="ORF">A1O5_05564</name>
</gene>
<evidence type="ECO:0000259" key="5">
    <source>
        <dbReference type="PROSITE" id="PS51194"/>
    </source>
</evidence>